<evidence type="ECO:0000313" key="7">
    <source>
        <dbReference type="Proteomes" id="UP000316008"/>
    </source>
</evidence>
<dbReference type="GO" id="GO:0009279">
    <property type="term" value="C:cell outer membrane"/>
    <property type="evidence" value="ECO:0007669"/>
    <property type="project" value="UniProtKB-SubCell"/>
</dbReference>
<keyword evidence="2 4" id="KW-0472">Membrane</keyword>
<dbReference type="SUPFAM" id="SSF103088">
    <property type="entry name" value="OmpA-like"/>
    <property type="match status" value="1"/>
</dbReference>
<dbReference type="InterPro" id="IPR011659">
    <property type="entry name" value="WD40"/>
</dbReference>
<proteinExistence type="predicted"/>
<dbReference type="SUPFAM" id="SSF48452">
    <property type="entry name" value="TPR-like"/>
    <property type="match status" value="1"/>
</dbReference>
<dbReference type="InterPro" id="IPR011990">
    <property type="entry name" value="TPR-like_helical_dom_sf"/>
</dbReference>
<dbReference type="InterPro" id="IPR006664">
    <property type="entry name" value="OMP_bac"/>
</dbReference>
<dbReference type="Pfam" id="PF00691">
    <property type="entry name" value="OmpA"/>
    <property type="match status" value="1"/>
</dbReference>
<dbReference type="InterPro" id="IPR006665">
    <property type="entry name" value="OmpA-like"/>
</dbReference>
<dbReference type="Pfam" id="PF07676">
    <property type="entry name" value="PD40"/>
    <property type="match status" value="2"/>
</dbReference>
<dbReference type="Gene3D" id="2.120.10.30">
    <property type="entry name" value="TolB, C-terminal domain"/>
    <property type="match status" value="1"/>
</dbReference>
<evidence type="ECO:0000313" key="6">
    <source>
        <dbReference type="EMBL" id="TSJ45573.1"/>
    </source>
</evidence>
<dbReference type="Proteomes" id="UP000316008">
    <property type="component" value="Unassembled WGS sequence"/>
</dbReference>
<dbReference type="CDD" id="cd07185">
    <property type="entry name" value="OmpA_C-like"/>
    <property type="match status" value="1"/>
</dbReference>
<comment type="subcellular location">
    <subcellularLocation>
        <location evidence="1">Cell outer membrane</location>
    </subcellularLocation>
</comment>
<dbReference type="InterPro" id="IPR011042">
    <property type="entry name" value="6-blade_b-propeller_TolB-like"/>
</dbReference>
<dbReference type="PROSITE" id="PS51123">
    <property type="entry name" value="OMPA_2"/>
    <property type="match status" value="1"/>
</dbReference>
<dbReference type="SUPFAM" id="SSF82171">
    <property type="entry name" value="DPP6 N-terminal domain-like"/>
    <property type="match status" value="1"/>
</dbReference>
<dbReference type="PRINTS" id="PR01021">
    <property type="entry name" value="OMPADOMAIN"/>
</dbReference>
<reference evidence="6 7" key="1">
    <citation type="submission" date="2019-07" db="EMBL/GenBank/DDBJ databases">
        <authorList>
            <person name="Huq M.A."/>
        </authorList>
    </citation>
    <scope>NUCLEOTIDE SEQUENCE [LARGE SCALE GENOMIC DNA]</scope>
    <source>
        <strain evidence="6 7">MAH-3</strain>
    </source>
</reference>
<dbReference type="AlphaFoldDB" id="A0A556N0G0"/>
<dbReference type="CDD" id="cd15482">
    <property type="entry name" value="Sialidase_non-viral"/>
    <property type="match status" value="1"/>
</dbReference>
<evidence type="ECO:0000256" key="4">
    <source>
        <dbReference type="PROSITE-ProRule" id="PRU00473"/>
    </source>
</evidence>
<dbReference type="InterPro" id="IPR036737">
    <property type="entry name" value="OmpA-like_sf"/>
</dbReference>
<dbReference type="EMBL" id="VLPL01000003">
    <property type="protein sequence ID" value="TSJ45573.1"/>
    <property type="molecule type" value="Genomic_DNA"/>
</dbReference>
<dbReference type="PANTHER" id="PTHR30329:SF21">
    <property type="entry name" value="LIPOPROTEIN YIAD-RELATED"/>
    <property type="match status" value="1"/>
</dbReference>
<dbReference type="OrthoDB" id="9809364at2"/>
<organism evidence="6 7">
    <name type="scientific">Fluviicola chungangensis</name>
    <dbReference type="NCBI Taxonomy" id="2597671"/>
    <lineage>
        <taxon>Bacteria</taxon>
        <taxon>Pseudomonadati</taxon>
        <taxon>Bacteroidota</taxon>
        <taxon>Flavobacteriia</taxon>
        <taxon>Flavobacteriales</taxon>
        <taxon>Crocinitomicaceae</taxon>
        <taxon>Fluviicola</taxon>
    </lineage>
</organism>
<name>A0A556N0G0_9FLAO</name>
<comment type="caution">
    <text evidence="6">The sequence shown here is derived from an EMBL/GenBank/DDBJ whole genome shotgun (WGS) entry which is preliminary data.</text>
</comment>
<dbReference type="PANTHER" id="PTHR30329">
    <property type="entry name" value="STATOR ELEMENT OF FLAGELLAR MOTOR COMPLEX"/>
    <property type="match status" value="1"/>
</dbReference>
<evidence type="ECO:0000259" key="5">
    <source>
        <dbReference type="PROSITE" id="PS51123"/>
    </source>
</evidence>
<dbReference type="Gene3D" id="3.30.1330.60">
    <property type="entry name" value="OmpA-like domain"/>
    <property type="match status" value="1"/>
</dbReference>
<evidence type="ECO:0000256" key="3">
    <source>
        <dbReference type="ARBA" id="ARBA00023237"/>
    </source>
</evidence>
<protein>
    <submittedName>
        <fullName evidence="6">OmpA family protein</fullName>
    </submittedName>
</protein>
<accession>A0A556N0G0</accession>
<evidence type="ECO:0000256" key="1">
    <source>
        <dbReference type="ARBA" id="ARBA00004442"/>
    </source>
</evidence>
<dbReference type="InterPro" id="IPR050330">
    <property type="entry name" value="Bact_OuterMem_StrucFunc"/>
</dbReference>
<evidence type="ECO:0000256" key="2">
    <source>
        <dbReference type="ARBA" id="ARBA00023136"/>
    </source>
</evidence>
<keyword evidence="7" id="KW-1185">Reference proteome</keyword>
<gene>
    <name evidence="6" type="ORF">FO442_07405</name>
</gene>
<dbReference type="Gene3D" id="1.25.40.10">
    <property type="entry name" value="Tetratricopeptide repeat domain"/>
    <property type="match status" value="1"/>
</dbReference>
<feature type="domain" description="OmpA-like" evidence="5">
    <location>
        <begin position="626"/>
        <end position="752"/>
    </location>
</feature>
<sequence length="752" mass="83896">MICYLTTMRKLSHLDTSNMKRTILFAVSCFVISWVTAQEKNEIIGTGQLNDFDYFASVSTLEKVKDKDAGVLRKLAVGYDMIGNYANAEACYAAICKRADRIPDDHLQYARMLMKNQKYTEAEAQLRIYSELNPKDSEMDRFKLLNESLTKFSTQGVAIKVQNAPFNTEQEDFGPAIHNGKLYFTSSRRKSEAVNRTWLGNRLSFLDLYTADINPSDNNISNIQAIKNKKVNKKYHEGPVAFSPDGKQAFITRNNYTEKAVDGTRHFSLFVSNLEGATWSEPVPIVFNSTDYSVGHATLSPDGKTLFFASDMPGGKGGVDIYRSKWQDGNWSVPENMASINTSGDEMFPFFHESGVFFFSSDGYAGYGGLDIFVGQYKDDDIKQTRNVGAPFNSSGDDFSVWMNKDAKSGMFSSNRAGGKGNDDLYTYTMDKPFTFSRIIKITVKDEKGNKLTGVQINLKDASGKDLGTLTSDENAEAKYETPETGSFNFAGSKKDYFEAGGSVAVTDESPEMLVAELVLEKDPGFMLLVQVLDKKSSAALDSVKVTLINNMTGKEEGVFYTNKDGQIKRPIYDKKLNDRVSYNIRLEKKGYLPKGTTYNKELTAPGVYDVSKDLPLKLEKMEVGTDLAKAIDLKPIYFDLAKYNIRPDAALELDKIVAIMNEFPTMVVELGSHTDCRGTAAKNLELSQKRADASAEYIKARIKDPWRISGKGYGESKIINGCTCEGPKKQPKYTEAQHAVNRRTEFLVVKI</sequence>
<keyword evidence="3" id="KW-0998">Cell outer membrane</keyword>